<reference evidence="14" key="2">
    <citation type="submission" date="2025-09" db="UniProtKB">
        <authorList>
            <consortium name="Ensembl"/>
        </authorList>
    </citation>
    <scope>IDENTIFICATION</scope>
</reference>
<feature type="region of interest" description="Disordered" evidence="12">
    <location>
        <begin position="270"/>
        <end position="309"/>
    </location>
</feature>
<evidence type="ECO:0000256" key="7">
    <source>
        <dbReference type="ARBA" id="ARBA00023015"/>
    </source>
</evidence>
<reference evidence="14" key="1">
    <citation type="submission" date="2025-08" db="UniProtKB">
        <authorList>
            <consortium name="Ensembl"/>
        </authorList>
    </citation>
    <scope>IDENTIFICATION</scope>
</reference>
<dbReference type="GO" id="GO:0008270">
    <property type="term" value="F:zinc ion binding"/>
    <property type="evidence" value="ECO:0007669"/>
    <property type="project" value="UniProtKB-KW"/>
</dbReference>
<protein>
    <recommendedName>
        <fullName evidence="13">C2H2-type domain-containing protein</fullName>
    </recommendedName>
</protein>
<dbReference type="GO" id="GO:0005634">
    <property type="term" value="C:nucleus"/>
    <property type="evidence" value="ECO:0007669"/>
    <property type="project" value="UniProtKB-SubCell"/>
</dbReference>
<evidence type="ECO:0000313" key="15">
    <source>
        <dbReference type="Proteomes" id="UP000694409"/>
    </source>
</evidence>
<evidence type="ECO:0000256" key="2">
    <source>
        <dbReference type="ARBA" id="ARBA00004123"/>
    </source>
</evidence>
<evidence type="ECO:0000259" key="13">
    <source>
        <dbReference type="PROSITE" id="PS50157"/>
    </source>
</evidence>
<keyword evidence="10" id="KW-0539">Nucleus</keyword>
<evidence type="ECO:0000256" key="4">
    <source>
        <dbReference type="ARBA" id="ARBA00022737"/>
    </source>
</evidence>
<dbReference type="PANTHER" id="PTHR24388">
    <property type="entry name" value="ZINC FINGER PROTEIN"/>
    <property type="match status" value="1"/>
</dbReference>
<dbReference type="Ensembl" id="ENSSCAT00000024611.1">
    <property type="protein sequence ID" value="ENSSCAP00000022079.1"/>
    <property type="gene ID" value="ENSSCAG00000015866.1"/>
</dbReference>
<keyword evidence="15" id="KW-1185">Reference proteome</keyword>
<keyword evidence="7" id="KW-0805">Transcription regulation</keyword>
<keyword evidence="6" id="KW-0862">Zinc</keyword>
<name>A0A8C9NU05_SERCA</name>
<dbReference type="AlphaFoldDB" id="A0A8C9NU05"/>
<dbReference type="PROSITE" id="PS50157">
    <property type="entry name" value="ZINC_FINGER_C2H2_2"/>
    <property type="match status" value="2"/>
</dbReference>
<evidence type="ECO:0000256" key="12">
    <source>
        <dbReference type="SAM" id="MobiDB-lite"/>
    </source>
</evidence>
<dbReference type="Proteomes" id="UP000694409">
    <property type="component" value="Unassembled WGS sequence"/>
</dbReference>
<evidence type="ECO:0000256" key="8">
    <source>
        <dbReference type="ARBA" id="ARBA00023125"/>
    </source>
</evidence>
<dbReference type="GO" id="GO:0000981">
    <property type="term" value="F:DNA-binding transcription factor activity, RNA polymerase II-specific"/>
    <property type="evidence" value="ECO:0007669"/>
    <property type="project" value="TreeGrafter"/>
</dbReference>
<evidence type="ECO:0000256" key="3">
    <source>
        <dbReference type="ARBA" id="ARBA00022723"/>
    </source>
</evidence>
<dbReference type="FunFam" id="3.30.160.60:FF:000298">
    <property type="entry name" value="zinc finger protein 280D isoform X1"/>
    <property type="match status" value="1"/>
</dbReference>
<dbReference type="SUPFAM" id="SSF57667">
    <property type="entry name" value="beta-beta-alpha zinc fingers"/>
    <property type="match status" value="2"/>
</dbReference>
<comment type="function">
    <text evidence="1">May function as a transcription factor.</text>
</comment>
<dbReference type="SMART" id="SM00355">
    <property type="entry name" value="ZnF_C2H2"/>
    <property type="match status" value="7"/>
</dbReference>
<dbReference type="PROSITE" id="PS00028">
    <property type="entry name" value="ZINC_FINGER_C2H2_1"/>
    <property type="match status" value="5"/>
</dbReference>
<feature type="domain" description="C2H2-type" evidence="13">
    <location>
        <begin position="344"/>
        <end position="371"/>
    </location>
</feature>
<evidence type="ECO:0000256" key="10">
    <source>
        <dbReference type="ARBA" id="ARBA00023242"/>
    </source>
</evidence>
<feature type="compositionally biased region" description="Low complexity" evidence="12">
    <location>
        <begin position="189"/>
        <end position="206"/>
    </location>
</feature>
<dbReference type="InterPro" id="IPR013087">
    <property type="entry name" value="Znf_C2H2_type"/>
</dbReference>
<feature type="region of interest" description="Disordered" evidence="12">
    <location>
        <begin position="187"/>
        <end position="231"/>
    </location>
</feature>
<keyword evidence="8" id="KW-0238">DNA-binding</keyword>
<sequence length="612" mass="67379">MADTDLFMECEEEELEPWQKISDVIEDSVVEDYNSMEKNPTGGNAAVQPGGQSLLLAQSPAPGLGAVVTQPLLRPVQLMQNANHGTNPPAGTQPIFITTQGFPVQNVRPVQSPMNQVGIVLNVQQGQTVRPITLVPAPGTQFVKPAVGVPQVFSPVAQVRPGSAGPGRPATNAFATVIPATLTLRSTVPQAQAPQQSESPSPGQIPNSRSGLKVEDPGSSSPIPNLDFQDGGRKVCPKCDSQFRVTEALRGHMCYCCPELVEFLKKRKSLDSEPAPPSAKAPSPAQGAAPAPPPTPPKAAPEPGEGGADPAQAKLIMLVDEFYYGRDGGKGAAVPPCPRVPTSFRCPHCTKRLKNNIRFMNHMKHHVELDQQNGEVDVHTICQHCYRHFSTPFQLQCHLENVHSPYESSTKCKICEWAFESEPLFLQHMKDTHKPGEMPYVCQVCQYRSSLYSEVDSHFRLIHEDTRHLLCPYCLKVFKNGNAFQQHFMRHQKKSVYHCNKCRLQFLFAKDKIEHKLQHHKTFRKPKQLEGLKPGTKVTIRASRGQPRSLPLEPSHGMGPDPAPLGSSSDPQPLFLCHRNAPRRAGKKTSVEPAKKKKVCAFPGKNRNFEES</sequence>
<keyword evidence="4" id="KW-0677">Repeat</keyword>
<feature type="compositionally biased region" description="Low complexity" evidence="12">
    <location>
        <begin position="280"/>
        <end position="289"/>
    </location>
</feature>
<dbReference type="Gene3D" id="3.30.160.60">
    <property type="entry name" value="Classic Zinc Finger"/>
    <property type="match status" value="1"/>
</dbReference>
<dbReference type="GO" id="GO:0000978">
    <property type="term" value="F:RNA polymerase II cis-regulatory region sequence-specific DNA binding"/>
    <property type="evidence" value="ECO:0007669"/>
    <property type="project" value="TreeGrafter"/>
</dbReference>
<evidence type="ECO:0000256" key="5">
    <source>
        <dbReference type="ARBA" id="ARBA00022771"/>
    </source>
</evidence>
<keyword evidence="9" id="KW-0804">Transcription</keyword>
<evidence type="ECO:0000256" key="11">
    <source>
        <dbReference type="PROSITE-ProRule" id="PRU00042"/>
    </source>
</evidence>
<accession>A0A8C9NU05</accession>
<evidence type="ECO:0000313" key="14">
    <source>
        <dbReference type="Ensembl" id="ENSSCAP00000022079.1"/>
    </source>
</evidence>
<organism evidence="14 15">
    <name type="scientific">Serinus canaria</name>
    <name type="common">Island canary</name>
    <name type="synonym">Fringilla canaria</name>
    <dbReference type="NCBI Taxonomy" id="9135"/>
    <lineage>
        <taxon>Eukaryota</taxon>
        <taxon>Metazoa</taxon>
        <taxon>Chordata</taxon>
        <taxon>Craniata</taxon>
        <taxon>Vertebrata</taxon>
        <taxon>Euteleostomi</taxon>
        <taxon>Archelosauria</taxon>
        <taxon>Archosauria</taxon>
        <taxon>Dinosauria</taxon>
        <taxon>Saurischia</taxon>
        <taxon>Theropoda</taxon>
        <taxon>Coelurosauria</taxon>
        <taxon>Aves</taxon>
        <taxon>Neognathae</taxon>
        <taxon>Neoaves</taxon>
        <taxon>Telluraves</taxon>
        <taxon>Australaves</taxon>
        <taxon>Passeriformes</taxon>
        <taxon>Passeroidea</taxon>
        <taxon>Fringillidae</taxon>
        <taxon>Carduelinae</taxon>
        <taxon>Serinus</taxon>
    </lineage>
</organism>
<proteinExistence type="predicted"/>
<evidence type="ECO:0000256" key="6">
    <source>
        <dbReference type="ARBA" id="ARBA00022833"/>
    </source>
</evidence>
<dbReference type="PANTHER" id="PTHR24388:SF45">
    <property type="entry name" value="POGO TRANSPOSABLE ELEMENT DERIVED WITH ZNF DOMAIN"/>
    <property type="match status" value="1"/>
</dbReference>
<keyword evidence="3" id="KW-0479">Metal-binding</keyword>
<dbReference type="InterPro" id="IPR036236">
    <property type="entry name" value="Znf_C2H2_sf"/>
</dbReference>
<dbReference type="GeneTree" id="ENSGT00940000163854"/>
<feature type="region of interest" description="Disordered" evidence="12">
    <location>
        <begin position="539"/>
        <end position="612"/>
    </location>
</feature>
<evidence type="ECO:0000256" key="1">
    <source>
        <dbReference type="ARBA" id="ARBA00003729"/>
    </source>
</evidence>
<evidence type="ECO:0000256" key="9">
    <source>
        <dbReference type="ARBA" id="ARBA00023163"/>
    </source>
</evidence>
<feature type="domain" description="C2H2-type" evidence="13">
    <location>
        <begin position="380"/>
        <end position="408"/>
    </location>
</feature>
<dbReference type="InterPro" id="IPR050527">
    <property type="entry name" value="Snail/Krueppel_Znf"/>
</dbReference>
<keyword evidence="5 11" id="KW-0863">Zinc-finger</keyword>
<comment type="subcellular location">
    <subcellularLocation>
        <location evidence="2">Nucleus</location>
    </subcellularLocation>
</comment>
<feature type="compositionally biased region" description="Pro residues" evidence="12">
    <location>
        <begin position="290"/>
        <end position="300"/>
    </location>
</feature>